<proteinExistence type="inferred from homology"/>
<evidence type="ECO:0000256" key="4">
    <source>
        <dbReference type="RuleBase" id="RU003978"/>
    </source>
</evidence>
<evidence type="ECO:0000259" key="6">
    <source>
        <dbReference type="Pfam" id="PF03946"/>
    </source>
</evidence>
<reference evidence="7 8" key="1">
    <citation type="journal article" date="2012" name="Genome Biol. Evol.">
        <title>Nucleomorph genome sequence of the cryptophyte alga Chroomonas mesostigmatica CCMP1168 reveals lineage-specific gene loss and genome complexity.</title>
        <authorList>
            <person name="Moore C.E."/>
            <person name="Curtis B."/>
            <person name="Mills T."/>
            <person name="Tanifuji G."/>
            <person name="Archibald J.M."/>
        </authorList>
    </citation>
    <scope>NUCLEOTIDE SEQUENCE [LARGE SCALE GENOMIC DNA]</scope>
    <source>
        <strain evidence="7 8">CCMP1168</strain>
    </source>
</reference>
<sequence>MAPKFNPEAITIIFIRTIGGEIGSVSSLAPKLGPLGLSPKKIGEQLSNATKDWEGLRVSCKLKIQNRQTEVEVVPSAAALILKGLKEPKRDRKKIKNIKHEGNLSLSYTIEVAKKLKERSLSIDLKGNIKEILGTARSIGCTINKKKPNEIDVNKV</sequence>
<dbReference type="GO" id="GO:0003735">
    <property type="term" value="F:structural constituent of ribosome"/>
    <property type="evidence" value="ECO:0007669"/>
    <property type="project" value="InterPro"/>
</dbReference>
<dbReference type="PROSITE" id="PS00359">
    <property type="entry name" value="RIBOSOMAL_L11"/>
    <property type="match status" value="1"/>
</dbReference>
<name>J7GA27_9CRYP</name>
<dbReference type="GO" id="GO:0070180">
    <property type="term" value="F:large ribosomal subunit rRNA binding"/>
    <property type="evidence" value="ECO:0007669"/>
    <property type="project" value="TreeGrafter"/>
</dbReference>
<dbReference type="SUPFAM" id="SSF54747">
    <property type="entry name" value="Ribosomal L11/L12e N-terminal domain"/>
    <property type="match status" value="1"/>
</dbReference>
<feature type="domain" description="Large ribosomal subunit protein uL11 N-terminal" evidence="6">
    <location>
        <begin position="15"/>
        <end position="68"/>
    </location>
</feature>
<dbReference type="Proteomes" id="UP000243348">
    <property type="component" value="Nucleomorph 1"/>
</dbReference>
<dbReference type="Pfam" id="PF03946">
    <property type="entry name" value="Ribosomal_L11_N"/>
    <property type="match status" value="1"/>
</dbReference>
<dbReference type="AlphaFoldDB" id="J7GA27"/>
<evidence type="ECO:0000256" key="3">
    <source>
        <dbReference type="ARBA" id="ARBA00023274"/>
    </source>
</evidence>
<dbReference type="InterPro" id="IPR000911">
    <property type="entry name" value="Ribosomal_uL11"/>
</dbReference>
<dbReference type="InterPro" id="IPR020783">
    <property type="entry name" value="Ribosomal_uL11_C"/>
</dbReference>
<dbReference type="InterPro" id="IPR020784">
    <property type="entry name" value="Ribosomal_uL11_N"/>
</dbReference>
<geneLocation type="nucleomorph" evidence="7"/>
<accession>J7GA27</accession>
<dbReference type="Gene3D" id="3.30.1550.10">
    <property type="entry name" value="Ribosomal protein L11/L12, N-terminal domain"/>
    <property type="match status" value="1"/>
</dbReference>
<dbReference type="InterPro" id="IPR036796">
    <property type="entry name" value="Ribosomal_uL11_N_sf"/>
</dbReference>
<dbReference type="InterPro" id="IPR020785">
    <property type="entry name" value="Ribosomal_uL11_CS"/>
</dbReference>
<dbReference type="Gene3D" id="1.10.10.250">
    <property type="entry name" value="Ribosomal protein L11, C-terminal domain"/>
    <property type="match status" value="1"/>
</dbReference>
<dbReference type="PANTHER" id="PTHR11661:SF2">
    <property type="entry name" value="LARGE RIBOSOMAL SUBUNIT PROTEIN UL11"/>
    <property type="match status" value="1"/>
</dbReference>
<dbReference type="Pfam" id="PF00298">
    <property type="entry name" value="Ribosomal_L11"/>
    <property type="match status" value="1"/>
</dbReference>
<evidence type="ECO:0000313" key="7">
    <source>
        <dbReference type="EMBL" id="AFP65340.1"/>
    </source>
</evidence>
<dbReference type="HAMAP" id="MF_00736">
    <property type="entry name" value="Ribosomal_uL11"/>
    <property type="match status" value="1"/>
</dbReference>
<keyword evidence="3 4" id="KW-0687">Ribonucleoprotein</keyword>
<dbReference type="InterPro" id="IPR036769">
    <property type="entry name" value="Ribosomal_uL11_C_sf"/>
</dbReference>
<evidence type="ECO:0000259" key="5">
    <source>
        <dbReference type="Pfam" id="PF00298"/>
    </source>
</evidence>
<dbReference type="SMART" id="SM00649">
    <property type="entry name" value="RL11"/>
    <property type="match status" value="1"/>
</dbReference>
<feature type="domain" description="Large ribosomal subunit protein uL11 C-terminal" evidence="5">
    <location>
        <begin position="74"/>
        <end position="143"/>
    </location>
</feature>
<gene>
    <name evidence="7" type="primary">rpl12</name>
    <name evidence="7" type="ORF">CMESO_152</name>
</gene>
<comment type="similarity">
    <text evidence="1 4">Belongs to the universal ribosomal protein uL11 family.</text>
</comment>
<dbReference type="FunFam" id="3.30.1550.10:FF:000002">
    <property type="entry name" value="60S ribosomal protein L12"/>
    <property type="match status" value="1"/>
</dbReference>
<protein>
    <submittedName>
        <fullName evidence="7">60S ribosomal protein L12</fullName>
    </submittedName>
</protein>
<organism evidence="7 8">
    <name type="scientific">Chroomonas mesostigmatica CCMP1168</name>
    <dbReference type="NCBI Taxonomy" id="1195612"/>
    <lineage>
        <taxon>Eukaryota</taxon>
        <taxon>Cryptophyceae</taxon>
        <taxon>Pyrenomonadales</taxon>
        <taxon>Chroomonadaceae</taxon>
        <taxon>Chroomonas</taxon>
    </lineage>
</organism>
<dbReference type="GO" id="GO:0006412">
    <property type="term" value="P:translation"/>
    <property type="evidence" value="ECO:0007669"/>
    <property type="project" value="InterPro"/>
</dbReference>
<dbReference type="GO" id="GO:0022625">
    <property type="term" value="C:cytosolic large ribosomal subunit"/>
    <property type="evidence" value="ECO:0007669"/>
    <property type="project" value="TreeGrafter"/>
</dbReference>
<dbReference type="SUPFAM" id="SSF46906">
    <property type="entry name" value="Ribosomal protein L11, C-terminal domain"/>
    <property type="match status" value="1"/>
</dbReference>
<evidence type="ECO:0000313" key="8">
    <source>
        <dbReference type="Proteomes" id="UP000243348"/>
    </source>
</evidence>
<evidence type="ECO:0000256" key="1">
    <source>
        <dbReference type="ARBA" id="ARBA00010537"/>
    </source>
</evidence>
<keyword evidence="7" id="KW-0542">Nucleomorph</keyword>
<evidence type="ECO:0000256" key="2">
    <source>
        <dbReference type="ARBA" id="ARBA00022980"/>
    </source>
</evidence>
<keyword evidence="2 4" id="KW-0689">Ribosomal protein</keyword>
<dbReference type="EMBL" id="CP003680">
    <property type="protein sequence ID" value="AFP65340.1"/>
    <property type="molecule type" value="Genomic_DNA"/>
</dbReference>
<dbReference type="PANTHER" id="PTHR11661">
    <property type="entry name" value="60S RIBOSOMAL PROTEIN L12"/>
    <property type="match status" value="1"/>
</dbReference>